<name>A0A4T0X3H2_9ASCO</name>
<reference evidence="11 12" key="1">
    <citation type="journal article" date="2019" name="Front. Genet.">
        <title>Whole-Genome Sequencing of the Opportunistic Yeast Pathogen Candida inconspicua Uncovers Its Hybrid Origin.</title>
        <authorList>
            <person name="Mixao V."/>
            <person name="Hansen A.P."/>
            <person name="Saus E."/>
            <person name="Boekhout T."/>
            <person name="Lass-Florl C."/>
            <person name="Gabaldon T."/>
        </authorList>
    </citation>
    <scope>NUCLEOTIDE SEQUENCE [LARGE SCALE GENOMIC DNA]</scope>
    <source>
        <strain evidence="11 12">CBS 180</strain>
    </source>
</reference>
<dbReference type="GO" id="GO:0000139">
    <property type="term" value="C:Golgi membrane"/>
    <property type="evidence" value="ECO:0007669"/>
    <property type="project" value="UniProtKB-SubCell"/>
</dbReference>
<comment type="subcellular location">
    <subcellularLocation>
        <location evidence="1">Golgi apparatus membrane</location>
        <topology evidence="1">Peripheral membrane protein</topology>
    </subcellularLocation>
</comment>
<dbReference type="GO" id="GO:0006914">
    <property type="term" value="P:autophagy"/>
    <property type="evidence" value="ECO:0007669"/>
    <property type="project" value="TreeGrafter"/>
</dbReference>
<sequence length="620" mass="71248">MVRARSRSFTLDESILAVPATDVVVDHLYIDEYQDFTEFLRQTKNQNNEFITHINSTIDSLDKLLAIHDSVIMQTTDFQSESTTLIESLTHLDELHKSLTAKFNVFRSLDYIVKKLNTVNNTKIVLKPSFHDLLNQLDNALEFVNNPAHSEYKDITVYQHRFKQCMIRALTLIRNYIINYIKSTEKKIVSQIKPQTADALLNVTFVDSLASVFPIFLELYKRTTPSDIDNKDSDEDYFNLLDDVYNQYSKTRGQLVNTHIVHPFLASTKFDQPIVEFTNTNLNFFIKLIDKETEVFKSVFFLPPPAADNTTNATAVTSYLEQLLDPLYYLLRNRILRETDIDNCCELINLITSFTTHAPLLRPILHDAQTRLVFRVQKYLDEHITWYKRTGQELVITKDSKLVYPPVLDAVDILNKIYGLLNAAVFDDIASNAVHMCIESLNAFVEDKVEYQLYAIKSLLLLKETIHSFDIIHFRRETTLDFSRLKTILSKTGSVYDKLVGSLPKVVSEVVDVHVELQVTIRAAVHRFIEIAVSRVNENASIAEIKRLYSQITEFVDDETTTILMDGVQEELGPQFHDTWVAGVREAMMTHQSVDTGIDTDANSQQLMDEIQNDLDNMSM</sequence>
<evidence type="ECO:0000256" key="1">
    <source>
        <dbReference type="ARBA" id="ARBA00004395"/>
    </source>
</evidence>
<evidence type="ECO:0000256" key="5">
    <source>
        <dbReference type="ARBA" id="ARBA00022927"/>
    </source>
</evidence>
<dbReference type="PANTHER" id="PTHR13302">
    <property type="entry name" value="CONSERVED OLIGOMERIC GOLGI COMPLEX COMPONENT 3"/>
    <property type="match status" value="1"/>
</dbReference>
<dbReference type="EMBL" id="SELW01000220">
    <property type="protein sequence ID" value="TID29906.1"/>
    <property type="molecule type" value="Genomic_DNA"/>
</dbReference>
<feature type="domain" description="Conserved oligomeric Golgi complex subunit 3 N-terminal" evidence="9">
    <location>
        <begin position="38"/>
        <end position="182"/>
    </location>
</feature>
<keyword evidence="4" id="KW-0813">Transport</keyword>
<dbReference type="GO" id="GO:0017119">
    <property type="term" value="C:Golgi transport complex"/>
    <property type="evidence" value="ECO:0007669"/>
    <property type="project" value="TreeGrafter"/>
</dbReference>
<dbReference type="GO" id="GO:0032258">
    <property type="term" value="P:cytoplasm to vacuole targeting by the Cvt pathway"/>
    <property type="evidence" value="ECO:0007669"/>
    <property type="project" value="TreeGrafter"/>
</dbReference>
<dbReference type="GO" id="GO:0005801">
    <property type="term" value="C:cis-Golgi network"/>
    <property type="evidence" value="ECO:0007669"/>
    <property type="project" value="InterPro"/>
</dbReference>
<accession>A0A4T0X3H2</accession>
<evidence type="ECO:0000256" key="2">
    <source>
        <dbReference type="ARBA" id="ARBA00009936"/>
    </source>
</evidence>
<dbReference type="InterPro" id="IPR048685">
    <property type="entry name" value="COG3_C"/>
</dbReference>
<dbReference type="STRING" id="52247.A0A4T0X3H2"/>
<keyword evidence="5" id="KW-0653">Protein transport</keyword>
<evidence type="ECO:0000256" key="7">
    <source>
        <dbReference type="ARBA" id="ARBA00023136"/>
    </source>
</evidence>
<keyword evidence="12" id="KW-1185">Reference proteome</keyword>
<evidence type="ECO:0000259" key="9">
    <source>
        <dbReference type="Pfam" id="PF04136"/>
    </source>
</evidence>
<comment type="similarity">
    <text evidence="2">Belongs to the COG3 family.</text>
</comment>
<gene>
    <name evidence="11" type="ORF">CANINC_001417</name>
</gene>
<evidence type="ECO:0000256" key="4">
    <source>
        <dbReference type="ARBA" id="ARBA00022448"/>
    </source>
</evidence>
<keyword evidence="7" id="KW-0472">Membrane</keyword>
<evidence type="ECO:0000256" key="3">
    <source>
        <dbReference type="ARBA" id="ARBA00020976"/>
    </source>
</evidence>
<keyword evidence="6" id="KW-0333">Golgi apparatus</keyword>
<feature type="domain" description="Conserved oligomeric Golgi complex subunit 3 C-terminal" evidence="10">
    <location>
        <begin position="199"/>
        <end position="484"/>
    </location>
</feature>
<dbReference type="InterPro" id="IPR007265">
    <property type="entry name" value="COG_su3"/>
</dbReference>
<dbReference type="PANTHER" id="PTHR13302:SF8">
    <property type="entry name" value="CONSERVED OLIGOMERIC GOLGI COMPLEX SUBUNIT 3"/>
    <property type="match status" value="1"/>
</dbReference>
<dbReference type="AlphaFoldDB" id="A0A4T0X3H2"/>
<proteinExistence type="inferred from homology"/>
<evidence type="ECO:0000313" key="11">
    <source>
        <dbReference type="EMBL" id="TID29906.1"/>
    </source>
</evidence>
<dbReference type="Pfam" id="PF04136">
    <property type="entry name" value="COG3_N"/>
    <property type="match status" value="1"/>
</dbReference>
<dbReference type="GO" id="GO:0006891">
    <property type="term" value="P:intra-Golgi vesicle-mediated transport"/>
    <property type="evidence" value="ECO:0007669"/>
    <property type="project" value="TreeGrafter"/>
</dbReference>
<evidence type="ECO:0000259" key="10">
    <source>
        <dbReference type="Pfam" id="PF20671"/>
    </source>
</evidence>
<evidence type="ECO:0000256" key="6">
    <source>
        <dbReference type="ARBA" id="ARBA00023034"/>
    </source>
</evidence>
<dbReference type="InterPro" id="IPR048320">
    <property type="entry name" value="COG3_N"/>
</dbReference>
<dbReference type="Proteomes" id="UP000307173">
    <property type="component" value="Unassembled WGS sequence"/>
</dbReference>
<organism evidence="11 12">
    <name type="scientific">Pichia inconspicua</name>
    <dbReference type="NCBI Taxonomy" id="52247"/>
    <lineage>
        <taxon>Eukaryota</taxon>
        <taxon>Fungi</taxon>
        <taxon>Dikarya</taxon>
        <taxon>Ascomycota</taxon>
        <taxon>Saccharomycotina</taxon>
        <taxon>Pichiomycetes</taxon>
        <taxon>Pichiales</taxon>
        <taxon>Pichiaceae</taxon>
        <taxon>Pichia</taxon>
    </lineage>
</organism>
<dbReference type="OrthoDB" id="296793at2759"/>
<protein>
    <recommendedName>
        <fullName evidence="3">Conserved oligomeric Golgi complex subunit 3</fullName>
    </recommendedName>
    <alternativeName>
        <fullName evidence="8">Component of oligomeric Golgi complex 3</fullName>
    </alternativeName>
</protein>
<evidence type="ECO:0000313" key="12">
    <source>
        <dbReference type="Proteomes" id="UP000307173"/>
    </source>
</evidence>
<dbReference type="Pfam" id="PF20671">
    <property type="entry name" value="COG3_C"/>
    <property type="match status" value="1"/>
</dbReference>
<comment type="caution">
    <text evidence="11">The sequence shown here is derived from an EMBL/GenBank/DDBJ whole genome shotgun (WGS) entry which is preliminary data.</text>
</comment>
<dbReference type="GO" id="GO:0007030">
    <property type="term" value="P:Golgi organization"/>
    <property type="evidence" value="ECO:0007669"/>
    <property type="project" value="TreeGrafter"/>
</dbReference>
<evidence type="ECO:0000256" key="8">
    <source>
        <dbReference type="ARBA" id="ARBA00031339"/>
    </source>
</evidence>